<comment type="caution">
    <text evidence="3">The sequence shown here is derived from an EMBL/GenBank/DDBJ whole genome shotgun (WGS) entry which is preliminary data.</text>
</comment>
<organism evidence="3 4">
    <name type="scientific">Clostridium ragsdalei P11</name>
    <dbReference type="NCBI Taxonomy" id="1353534"/>
    <lineage>
        <taxon>Bacteria</taxon>
        <taxon>Bacillati</taxon>
        <taxon>Bacillota</taxon>
        <taxon>Clostridia</taxon>
        <taxon>Eubacteriales</taxon>
        <taxon>Clostridiaceae</taxon>
        <taxon>Clostridium</taxon>
    </lineage>
</organism>
<sequence length="52" mass="5455">MEQNEGENKKSYNYLAVGISLGIVFGTSFHNLALGISIGAALGIALSNNKTK</sequence>
<keyword evidence="1" id="KW-1133">Transmembrane helix</keyword>
<feature type="transmembrane region" description="Helical" evidence="1">
    <location>
        <begin position="12"/>
        <end position="45"/>
    </location>
</feature>
<feature type="domain" description="Glycine zipper-like" evidence="2">
    <location>
        <begin position="14"/>
        <end position="46"/>
    </location>
</feature>
<dbReference type="AlphaFoldDB" id="A0A1A6B362"/>
<proteinExistence type="predicted"/>
<evidence type="ECO:0000313" key="3">
    <source>
        <dbReference type="EMBL" id="OBR96720.1"/>
    </source>
</evidence>
<name>A0A1A6B362_9CLOT</name>
<dbReference type="Proteomes" id="UP000093954">
    <property type="component" value="Unassembled WGS sequence"/>
</dbReference>
<dbReference type="Pfam" id="PF26273">
    <property type="entry name" value="Gly_zipper"/>
    <property type="match status" value="1"/>
</dbReference>
<dbReference type="InterPro" id="IPR058598">
    <property type="entry name" value="Gly_zipper-like_dom"/>
</dbReference>
<accession>A0A1A6B362</accession>
<dbReference type="PATRIC" id="fig|1353534.3.peg.236"/>
<gene>
    <name evidence="3" type="ORF">CLRAG_02280</name>
</gene>
<keyword evidence="1" id="KW-0812">Transmembrane</keyword>
<evidence type="ECO:0000256" key="1">
    <source>
        <dbReference type="SAM" id="Phobius"/>
    </source>
</evidence>
<dbReference type="EMBL" id="LROS01000003">
    <property type="protein sequence ID" value="OBR96720.1"/>
    <property type="molecule type" value="Genomic_DNA"/>
</dbReference>
<evidence type="ECO:0000313" key="4">
    <source>
        <dbReference type="Proteomes" id="UP000093954"/>
    </source>
</evidence>
<evidence type="ECO:0000259" key="2">
    <source>
        <dbReference type="Pfam" id="PF26273"/>
    </source>
</evidence>
<keyword evidence="4" id="KW-1185">Reference proteome</keyword>
<dbReference type="RefSeq" id="WP_167351545.1">
    <property type="nucleotide sequence ID" value="NZ_LROS01000003.1"/>
</dbReference>
<keyword evidence="1" id="KW-0472">Membrane</keyword>
<protein>
    <recommendedName>
        <fullName evidence="2">Glycine zipper-like domain-containing protein</fullName>
    </recommendedName>
</protein>
<reference evidence="3 4" key="1">
    <citation type="journal article" date="2012" name="Front. Microbiol.">
        <title>Draft Genome Sequence of the Virulent Strain 01-B526 of the Fish Pathogen Aeromonas salmonicida.</title>
        <authorList>
            <person name="Charette S.J."/>
            <person name="Brochu F."/>
            <person name="Boyle B."/>
            <person name="Filion G."/>
            <person name="Tanaka K.H."/>
            <person name="Derome N."/>
        </authorList>
    </citation>
    <scope>NUCLEOTIDE SEQUENCE [LARGE SCALE GENOMIC DNA]</scope>
    <source>
        <strain evidence="3 4">P11</strain>
    </source>
</reference>